<evidence type="ECO:0000313" key="2">
    <source>
        <dbReference type="EMBL" id="TWU19954.1"/>
    </source>
</evidence>
<evidence type="ECO:0000313" key="3">
    <source>
        <dbReference type="Proteomes" id="UP000319908"/>
    </source>
</evidence>
<reference evidence="2 3" key="1">
    <citation type="journal article" date="2020" name="Antonie Van Leeuwenhoek">
        <title>Rhodopirellula heiligendammensis sp. nov., Rhodopirellula pilleata sp. nov., and Rhodopirellula solitaria sp. nov. isolated from natural or artificial marine surfaces in Northern Germany and California, USA, and emended description of the genus Rhodopirellula.</title>
        <authorList>
            <person name="Kallscheuer N."/>
            <person name="Wiegand S."/>
            <person name="Jogler M."/>
            <person name="Boedeker C."/>
            <person name="Peeters S.H."/>
            <person name="Rast P."/>
            <person name="Heuer A."/>
            <person name="Jetten M.S.M."/>
            <person name="Rohde M."/>
            <person name="Jogler C."/>
        </authorList>
    </citation>
    <scope>NUCLEOTIDE SEQUENCE [LARGE SCALE GENOMIC DNA]</scope>
    <source>
        <strain evidence="2 3">Poly21</strain>
    </source>
</reference>
<accession>A0A5C6C9B0</accession>
<evidence type="ECO:0008006" key="4">
    <source>
        <dbReference type="Google" id="ProtNLM"/>
    </source>
</evidence>
<feature type="coiled-coil region" evidence="1">
    <location>
        <begin position="16"/>
        <end position="50"/>
    </location>
</feature>
<sequence>MPISGPQAHQQLITAYNRAAVKLEQLRGQMGQIEQQRDQLENDRDDTLRKLAEYYLPDLTAESVQKTWAEIRPTMREILLRKEGRVRELRAQLDDENELRANLETGLQELNERLDAAEYRQDEIATQVEKHLTERPAFVDLSNRAAMAEVALQRAQDNLDEVSQDAARKLPAYEEDRLFTYLKDRQFGTSQYHHRGMTRRMDRFVAKLVDYSKAKRNYDYLQNTPTAMRKIIAEDSAALDTVMSEIQDHRDRAAEKFGLPAQVSTVESLTAERKSAIEGLGTQTSACEAIQAELNEIESPRCEFYRDAIDLFRKMLAEKQSTELRQEARRTPEVTDDQIVASLRGIENQMEHSEQSTRRHQDTLHQAQETYQDIGRLIQRFRASGYDRQRCQFSDTFDLLGSLDHAQTSADVDAIWNAIRRAQGWGPTAMDRVTAVATHPMTQVLVNAMAHAAAGAMSEHARRAGQRSNRRGR</sequence>
<comment type="caution">
    <text evidence="2">The sequence shown here is derived from an EMBL/GenBank/DDBJ whole genome shotgun (WGS) entry which is preliminary data.</text>
</comment>
<keyword evidence="1" id="KW-0175">Coiled coil</keyword>
<evidence type="ECO:0000256" key="1">
    <source>
        <dbReference type="SAM" id="Coils"/>
    </source>
</evidence>
<feature type="coiled-coil region" evidence="1">
    <location>
        <begin position="79"/>
        <end position="165"/>
    </location>
</feature>
<organism evidence="2 3">
    <name type="scientific">Allorhodopirellula heiligendammensis</name>
    <dbReference type="NCBI Taxonomy" id="2714739"/>
    <lineage>
        <taxon>Bacteria</taxon>
        <taxon>Pseudomonadati</taxon>
        <taxon>Planctomycetota</taxon>
        <taxon>Planctomycetia</taxon>
        <taxon>Pirellulales</taxon>
        <taxon>Pirellulaceae</taxon>
        <taxon>Allorhodopirellula</taxon>
    </lineage>
</organism>
<proteinExistence type="predicted"/>
<protein>
    <recommendedName>
        <fullName evidence="4">Chromosome partition protein Smc</fullName>
    </recommendedName>
</protein>
<dbReference type="RefSeq" id="WP_146406652.1">
    <property type="nucleotide sequence ID" value="NZ_SJPU01000001.1"/>
</dbReference>
<dbReference type="EMBL" id="SJPU01000001">
    <property type="protein sequence ID" value="TWU19954.1"/>
    <property type="molecule type" value="Genomic_DNA"/>
</dbReference>
<gene>
    <name evidence="2" type="ORF">Poly21_21330</name>
</gene>
<dbReference type="OrthoDB" id="274366at2"/>
<name>A0A5C6C9B0_9BACT</name>
<dbReference type="Proteomes" id="UP000319908">
    <property type="component" value="Unassembled WGS sequence"/>
</dbReference>
<keyword evidence="3" id="KW-1185">Reference proteome</keyword>
<dbReference type="AlphaFoldDB" id="A0A5C6C9B0"/>